<proteinExistence type="predicted"/>
<dbReference type="OMA" id="YYINAPH"/>
<dbReference type="Proteomes" id="UP000008493">
    <property type="component" value="Unassembled WGS sequence"/>
</dbReference>
<name>K5WHL2_AGABU</name>
<sequence>NPSRFGAYGVITEALILHKTPRNRYTIFPQLFIPWKPKLPNQPLDTRGSLPDFALGCYYINAPHIHLQGGCEVKKATTLMELLPSTNVVGEDEDVMNLVRAGEYQAEDQAKSAVKSGLLPPNVQLLWLFFIGPYFTVLEFGPFSAAQLATRGLKPNQSGDFSESMRIEVAKERPLDPVKLYLLGTPEAANALENFIETTSILLPAADPELMHA</sequence>
<dbReference type="OrthoDB" id="3027561at2759"/>
<dbReference type="InParanoid" id="K5WHL2"/>
<feature type="non-terminal residue" evidence="1">
    <location>
        <position position="1"/>
    </location>
</feature>
<protein>
    <submittedName>
        <fullName evidence="1">Uncharacterized protein</fullName>
    </submittedName>
</protein>
<evidence type="ECO:0000313" key="2">
    <source>
        <dbReference type="Proteomes" id="UP000008493"/>
    </source>
</evidence>
<dbReference type="KEGG" id="abp:AGABI1DRAFT47413"/>
<dbReference type="GeneID" id="18829703"/>
<keyword evidence="2" id="KW-1185">Reference proteome</keyword>
<reference evidence="2" key="1">
    <citation type="journal article" date="2012" name="Proc. Natl. Acad. Sci. U.S.A.">
        <title>Genome sequence of the button mushroom Agaricus bisporus reveals mechanisms governing adaptation to a humic-rich ecological niche.</title>
        <authorList>
            <person name="Morin E."/>
            <person name="Kohler A."/>
            <person name="Baker A.R."/>
            <person name="Foulongne-Oriol M."/>
            <person name="Lombard V."/>
            <person name="Nagy L.G."/>
            <person name="Ohm R.A."/>
            <person name="Patyshakuliyeva A."/>
            <person name="Brun A."/>
            <person name="Aerts A.L."/>
            <person name="Bailey A.M."/>
            <person name="Billette C."/>
            <person name="Coutinho P.M."/>
            <person name="Deakin G."/>
            <person name="Doddapaneni H."/>
            <person name="Floudas D."/>
            <person name="Grimwood J."/>
            <person name="Hilden K."/>
            <person name="Kuees U."/>
            <person name="LaButti K.M."/>
            <person name="Lapidus A."/>
            <person name="Lindquist E.A."/>
            <person name="Lucas S.M."/>
            <person name="Murat C."/>
            <person name="Riley R.W."/>
            <person name="Salamov A.A."/>
            <person name="Schmutz J."/>
            <person name="Subramanian V."/>
            <person name="Woesten H.A.B."/>
            <person name="Xu J."/>
            <person name="Eastwood D.C."/>
            <person name="Foster G.D."/>
            <person name="Sonnenberg A.S."/>
            <person name="Cullen D."/>
            <person name="de Vries R.P."/>
            <person name="Lundell T."/>
            <person name="Hibbett D.S."/>
            <person name="Henrissat B."/>
            <person name="Burton K.S."/>
            <person name="Kerrigan R.W."/>
            <person name="Challen M.P."/>
            <person name="Grigoriev I.V."/>
            <person name="Martin F."/>
        </authorList>
    </citation>
    <scope>NUCLEOTIDE SEQUENCE [LARGE SCALE GENOMIC DNA]</scope>
    <source>
        <strain evidence="2">JB137-S8 / ATCC MYA-4627 / FGSC 10392</strain>
    </source>
</reference>
<dbReference type="AlphaFoldDB" id="K5WHL2"/>
<gene>
    <name evidence="1" type="ORF">AGABI1DRAFT_47413</name>
</gene>
<dbReference type="RefSeq" id="XP_007334570.1">
    <property type="nucleotide sequence ID" value="XM_007334508.1"/>
</dbReference>
<dbReference type="eggNOG" id="ENOG502STW8">
    <property type="taxonomic scope" value="Eukaryota"/>
</dbReference>
<organism evidence="1 2">
    <name type="scientific">Agaricus bisporus var. burnettii (strain JB137-S8 / ATCC MYA-4627 / FGSC 10392)</name>
    <name type="common">White button mushroom</name>
    <dbReference type="NCBI Taxonomy" id="597362"/>
    <lineage>
        <taxon>Eukaryota</taxon>
        <taxon>Fungi</taxon>
        <taxon>Dikarya</taxon>
        <taxon>Basidiomycota</taxon>
        <taxon>Agaricomycotina</taxon>
        <taxon>Agaricomycetes</taxon>
        <taxon>Agaricomycetidae</taxon>
        <taxon>Agaricales</taxon>
        <taxon>Agaricineae</taxon>
        <taxon>Agaricaceae</taxon>
        <taxon>Agaricus</taxon>
    </lineage>
</organism>
<dbReference type="HOGENOM" id="CLU_084532_0_0_1"/>
<dbReference type="EMBL" id="JH971428">
    <property type="protein sequence ID" value="EKM74761.1"/>
    <property type="molecule type" value="Genomic_DNA"/>
</dbReference>
<evidence type="ECO:0000313" key="1">
    <source>
        <dbReference type="EMBL" id="EKM74761.1"/>
    </source>
</evidence>
<accession>K5WHL2</accession>